<evidence type="ECO:0000256" key="3">
    <source>
        <dbReference type="ARBA" id="ARBA00023163"/>
    </source>
</evidence>
<dbReference type="CDD" id="cd22907">
    <property type="entry name" value="HFD_NFYB"/>
    <property type="match status" value="1"/>
</dbReference>
<evidence type="ECO:0000313" key="7">
    <source>
        <dbReference type="Proteomes" id="UP001632038"/>
    </source>
</evidence>
<dbReference type="Pfam" id="PF00808">
    <property type="entry name" value="CBFD_NFYB_HMF"/>
    <property type="match status" value="1"/>
</dbReference>
<dbReference type="InterPro" id="IPR027113">
    <property type="entry name" value="Transc_fact_NFYB/HAP3"/>
</dbReference>
<reference evidence="7" key="1">
    <citation type="journal article" date="2024" name="IScience">
        <title>Strigolactones Initiate the Formation of Haustorium-like Structures in Castilleja.</title>
        <authorList>
            <person name="Buerger M."/>
            <person name="Peterson D."/>
            <person name="Chory J."/>
        </authorList>
    </citation>
    <scope>NUCLEOTIDE SEQUENCE [LARGE SCALE GENOMIC DNA]</scope>
</reference>
<evidence type="ECO:0000256" key="2">
    <source>
        <dbReference type="ARBA" id="ARBA00023015"/>
    </source>
</evidence>
<evidence type="ECO:0000256" key="1">
    <source>
        <dbReference type="ARBA" id="ARBA00009053"/>
    </source>
</evidence>
<feature type="region of interest" description="Disordered" evidence="4">
    <location>
        <begin position="105"/>
        <end position="140"/>
    </location>
</feature>
<sequence>MADGPSSQGVPGSPGGGSYESGGDQSPRSRVREQDRFLPIANIGRIMRKGLPANGKIAKDSKETVQECVSEFISFVTSEGLHSYILKFARAPRFPYLPAVGDTKQSAKGADGAARKDGLQQPFPGSQHVQQPSFSQGTDYGNTQVLNMEELYSSHSIHDVLRRWAGCFLEVIT</sequence>
<comment type="similarity">
    <text evidence="1">Belongs to the NFYB/HAP3 subunit family.</text>
</comment>
<evidence type="ECO:0000259" key="5">
    <source>
        <dbReference type="Pfam" id="PF00808"/>
    </source>
</evidence>
<dbReference type="PANTHER" id="PTHR11064">
    <property type="entry name" value="CCAAT-BINDING TRANSCRIPTION FACTOR-RELATED"/>
    <property type="match status" value="1"/>
</dbReference>
<dbReference type="PANTHER" id="PTHR11064:SF171">
    <property type="entry name" value="NUCLEAR TRANSCRIPTION FACTOR Y SUBUNIT B-2"/>
    <property type="match status" value="1"/>
</dbReference>
<dbReference type="InterPro" id="IPR003958">
    <property type="entry name" value="CBFA_NFYB_domain"/>
</dbReference>
<evidence type="ECO:0000256" key="4">
    <source>
        <dbReference type="SAM" id="MobiDB-lite"/>
    </source>
</evidence>
<feature type="domain" description="Transcription factor CBF/NF-Y/archaeal histone" evidence="5">
    <location>
        <begin position="37"/>
        <end position="81"/>
    </location>
</feature>
<keyword evidence="3" id="KW-0804">Transcription</keyword>
<feature type="region of interest" description="Disordered" evidence="4">
    <location>
        <begin position="1"/>
        <end position="36"/>
    </location>
</feature>
<accession>A0ABD3D4S5</accession>
<dbReference type="AlphaFoldDB" id="A0ABD3D4S5"/>
<feature type="compositionally biased region" description="Polar residues" evidence="4">
    <location>
        <begin position="123"/>
        <end position="140"/>
    </location>
</feature>
<keyword evidence="2" id="KW-0805">Transcription regulation</keyword>
<dbReference type="Gene3D" id="1.10.20.10">
    <property type="entry name" value="Histone, subunit A"/>
    <property type="match status" value="1"/>
</dbReference>
<protein>
    <recommendedName>
        <fullName evidence="5">Transcription factor CBF/NF-Y/archaeal histone domain-containing protein</fullName>
    </recommendedName>
</protein>
<dbReference type="EMBL" id="JAVIJP010000026">
    <property type="protein sequence ID" value="KAL3636541.1"/>
    <property type="molecule type" value="Genomic_DNA"/>
</dbReference>
<name>A0ABD3D4S5_9LAMI</name>
<proteinExistence type="inferred from homology"/>
<evidence type="ECO:0000313" key="6">
    <source>
        <dbReference type="EMBL" id="KAL3636541.1"/>
    </source>
</evidence>
<comment type="caution">
    <text evidence="6">The sequence shown here is derived from an EMBL/GenBank/DDBJ whole genome shotgun (WGS) entry which is preliminary data.</text>
</comment>
<gene>
    <name evidence="6" type="ORF">CASFOL_018840</name>
</gene>
<dbReference type="Proteomes" id="UP001632038">
    <property type="component" value="Unassembled WGS sequence"/>
</dbReference>
<organism evidence="6 7">
    <name type="scientific">Castilleja foliolosa</name>
    <dbReference type="NCBI Taxonomy" id="1961234"/>
    <lineage>
        <taxon>Eukaryota</taxon>
        <taxon>Viridiplantae</taxon>
        <taxon>Streptophyta</taxon>
        <taxon>Embryophyta</taxon>
        <taxon>Tracheophyta</taxon>
        <taxon>Spermatophyta</taxon>
        <taxon>Magnoliopsida</taxon>
        <taxon>eudicotyledons</taxon>
        <taxon>Gunneridae</taxon>
        <taxon>Pentapetalae</taxon>
        <taxon>asterids</taxon>
        <taxon>lamiids</taxon>
        <taxon>Lamiales</taxon>
        <taxon>Orobanchaceae</taxon>
        <taxon>Pedicularideae</taxon>
        <taxon>Castillejinae</taxon>
        <taxon>Castilleja</taxon>
    </lineage>
</organism>
<dbReference type="SUPFAM" id="SSF47113">
    <property type="entry name" value="Histone-fold"/>
    <property type="match status" value="1"/>
</dbReference>
<dbReference type="InterPro" id="IPR009072">
    <property type="entry name" value="Histone-fold"/>
</dbReference>
<keyword evidence="7" id="KW-1185">Reference proteome</keyword>
<feature type="compositionally biased region" description="Low complexity" evidence="4">
    <location>
        <begin position="1"/>
        <end position="11"/>
    </location>
</feature>